<sequence length="124" mass="13546">MCRELQSPIIRPLGVRTRKNDRSSRDDLIARSNTSGQVSPLPTAQTPEEDDELRCALATPIDKPRAKELTQQTDSTSNELVKHKGSRSRPPPIMESSSISDAEARGAETGSCSTKTTSHMSKEP</sequence>
<evidence type="ECO:0000256" key="1">
    <source>
        <dbReference type="SAM" id="MobiDB-lite"/>
    </source>
</evidence>
<proteinExistence type="predicted"/>
<dbReference type="EMBL" id="QGKV02000759">
    <property type="protein sequence ID" value="KAF3562325.1"/>
    <property type="molecule type" value="Genomic_DNA"/>
</dbReference>
<feature type="compositionally biased region" description="Polar residues" evidence="1">
    <location>
        <begin position="110"/>
        <end position="124"/>
    </location>
</feature>
<gene>
    <name evidence="2" type="ORF">DY000_02017103</name>
</gene>
<comment type="caution">
    <text evidence="2">The sequence shown here is derived from an EMBL/GenBank/DDBJ whole genome shotgun (WGS) entry which is preliminary data.</text>
</comment>
<evidence type="ECO:0000313" key="3">
    <source>
        <dbReference type="Proteomes" id="UP000266723"/>
    </source>
</evidence>
<feature type="compositionally biased region" description="Polar residues" evidence="1">
    <location>
        <begin position="69"/>
        <end position="79"/>
    </location>
</feature>
<feature type="region of interest" description="Disordered" evidence="1">
    <location>
        <begin position="1"/>
        <end position="124"/>
    </location>
</feature>
<keyword evidence="3" id="KW-1185">Reference proteome</keyword>
<name>A0ABQ7CT32_BRACR</name>
<accession>A0ABQ7CT32</accession>
<organism evidence="2 3">
    <name type="scientific">Brassica cretica</name>
    <name type="common">Mustard</name>
    <dbReference type="NCBI Taxonomy" id="69181"/>
    <lineage>
        <taxon>Eukaryota</taxon>
        <taxon>Viridiplantae</taxon>
        <taxon>Streptophyta</taxon>
        <taxon>Embryophyta</taxon>
        <taxon>Tracheophyta</taxon>
        <taxon>Spermatophyta</taxon>
        <taxon>Magnoliopsida</taxon>
        <taxon>eudicotyledons</taxon>
        <taxon>Gunneridae</taxon>
        <taxon>Pentapetalae</taxon>
        <taxon>rosids</taxon>
        <taxon>malvids</taxon>
        <taxon>Brassicales</taxon>
        <taxon>Brassicaceae</taxon>
        <taxon>Brassiceae</taxon>
        <taxon>Brassica</taxon>
    </lineage>
</organism>
<protein>
    <submittedName>
        <fullName evidence="2">Uncharacterized protein</fullName>
    </submittedName>
</protein>
<reference evidence="2 3" key="1">
    <citation type="journal article" date="2020" name="BMC Genomics">
        <title>Intraspecific diversification of the crop wild relative Brassica cretica Lam. using demographic model selection.</title>
        <authorList>
            <person name="Kioukis A."/>
            <person name="Michalopoulou V.A."/>
            <person name="Briers L."/>
            <person name="Pirintsos S."/>
            <person name="Studholme D.J."/>
            <person name="Pavlidis P."/>
            <person name="Sarris P.F."/>
        </authorList>
    </citation>
    <scope>NUCLEOTIDE SEQUENCE [LARGE SCALE GENOMIC DNA]</scope>
    <source>
        <strain evidence="3">cv. PFS-1207/04</strain>
    </source>
</reference>
<evidence type="ECO:0000313" key="2">
    <source>
        <dbReference type="EMBL" id="KAF3562325.1"/>
    </source>
</evidence>
<feature type="compositionally biased region" description="Basic and acidic residues" evidence="1">
    <location>
        <begin position="18"/>
        <end position="29"/>
    </location>
</feature>
<feature type="compositionally biased region" description="Polar residues" evidence="1">
    <location>
        <begin position="31"/>
        <end position="46"/>
    </location>
</feature>
<dbReference type="Proteomes" id="UP000266723">
    <property type="component" value="Unassembled WGS sequence"/>
</dbReference>